<dbReference type="Pfam" id="PF04434">
    <property type="entry name" value="SWIM"/>
    <property type="match status" value="1"/>
</dbReference>
<evidence type="ECO:0000256" key="4">
    <source>
        <dbReference type="PROSITE-ProRule" id="PRU00325"/>
    </source>
</evidence>
<dbReference type="Proteomes" id="UP001358586">
    <property type="component" value="Chromosome 5"/>
</dbReference>
<feature type="domain" description="SWIM-type" evidence="6">
    <location>
        <begin position="121"/>
        <end position="153"/>
    </location>
</feature>
<evidence type="ECO:0000256" key="1">
    <source>
        <dbReference type="ARBA" id="ARBA00022723"/>
    </source>
</evidence>
<keyword evidence="8" id="KW-1185">Reference proteome</keyword>
<dbReference type="InterPro" id="IPR006564">
    <property type="entry name" value="Znf_PMZ"/>
</dbReference>
<accession>A0ABR0Q0B5</accession>
<evidence type="ECO:0000313" key="7">
    <source>
        <dbReference type="EMBL" id="KAK5832472.1"/>
    </source>
</evidence>
<protein>
    <recommendedName>
        <fullName evidence="6">SWIM-type domain-containing protein</fullName>
    </recommendedName>
</protein>
<dbReference type="InterPro" id="IPR007527">
    <property type="entry name" value="Znf_SWIM"/>
</dbReference>
<evidence type="ECO:0000259" key="6">
    <source>
        <dbReference type="PROSITE" id="PS50966"/>
    </source>
</evidence>
<keyword evidence="2 4" id="KW-0863">Zinc-finger</keyword>
<proteinExistence type="predicted"/>
<sequence>MSTSEGTSYIADHGGLDNESDVDLPRKPDPDGAEVALFSEPEPIPIEPEDVERVQLKKKKIRDSGCTRIQPTCIMSIYRKMMRWSFQIYHTESMIVQVRHWIRVNWKLFDRPNQGVTDGQYRVHLKNRTCDCGTFDALRYPCAHAIAACQNHRLDPMRYVDEVYKIEYMYNVWRYVFSLISDECKWLSVSLASFKLLPDRELRRKPKGRPCSSKICNNMNIQERTNRQKLCRWCRNPGHTIQSCPNRSS</sequence>
<dbReference type="EMBL" id="JARKNE010000005">
    <property type="protein sequence ID" value="KAK5832472.1"/>
    <property type="molecule type" value="Genomic_DNA"/>
</dbReference>
<gene>
    <name evidence="7" type="ORF">PVK06_016274</name>
</gene>
<evidence type="ECO:0000256" key="5">
    <source>
        <dbReference type="SAM" id="MobiDB-lite"/>
    </source>
</evidence>
<reference evidence="7 8" key="1">
    <citation type="submission" date="2023-03" db="EMBL/GenBank/DDBJ databases">
        <title>WGS of Gossypium arboreum.</title>
        <authorList>
            <person name="Yu D."/>
        </authorList>
    </citation>
    <scope>NUCLEOTIDE SEQUENCE [LARGE SCALE GENOMIC DNA]</scope>
    <source>
        <tissue evidence="7">Leaf</tissue>
    </source>
</reference>
<evidence type="ECO:0000256" key="2">
    <source>
        <dbReference type="ARBA" id="ARBA00022771"/>
    </source>
</evidence>
<feature type="region of interest" description="Disordered" evidence="5">
    <location>
        <begin position="1"/>
        <end position="42"/>
    </location>
</feature>
<name>A0ABR0Q0B5_GOSAR</name>
<keyword evidence="3" id="KW-0862">Zinc</keyword>
<dbReference type="SMART" id="SM00575">
    <property type="entry name" value="ZnF_PMZ"/>
    <property type="match status" value="1"/>
</dbReference>
<dbReference type="PROSITE" id="PS50966">
    <property type="entry name" value="ZF_SWIM"/>
    <property type="match status" value="1"/>
</dbReference>
<keyword evidence="1" id="KW-0479">Metal-binding</keyword>
<comment type="caution">
    <text evidence="7">The sequence shown here is derived from an EMBL/GenBank/DDBJ whole genome shotgun (WGS) entry which is preliminary data.</text>
</comment>
<evidence type="ECO:0000313" key="8">
    <source>
        <dbReference type="Proteomes" id="UP001358586"/>
    </source>
</evidence>
<organism evidence="7 8">
    <name type="scientific">Gossypium arboreum</name>
    <name type="common">Tree cotton</name>
    <name type="synonym">Gossypium nanking</name>
    <dbReference type="NCBI Taxonomy" id="29729"/>
    <lineage>
        <taxon>Eukaryota</taxon>
        <taxon>Viridiplantae</taxon>
        <taxon>Streptophyta</taxon>
        <taxon>Embryophyta</taxon>
        <taxon>Tracheophyta</taxon>
        <taxon>Spermatophyta</taxon>
        <taxon>Magnoliopsida</taxon>
        <taxon>eudicotyledons</taxon>
        <taxon>Gunneridae</taxon>
        <taxon>Pentapetalae</taxon>
        <taxon>rosids</taxon>
        <taxon>malvids</taxon>
        <taxon>Malvales</taxon>
        <taxon>Malvaceae</taxon>
        <taxon>Malvoideae</taxon>
        <taxon>Gossypium</taxon>
    </lineage>
</organism>
<evidence type="ECO:0000256" key="3">
    <source>
        <dbReference type="ARBA" id="ARBA00022833"/>
    </source>
</evidence>